<feature type="region of interest" description="Disordered" evidence="1">
    <location>
        <begin position="1"/>
        <end position="20"/>
    </location>
</feature>
<keyword evidence="3" id="KW-1185">Reference proteome</keyword>
<gene>
    <name evidence="2" type="ORF">ABE41_007630</name>
</gene>
<dbReference type="Proteomes" id="UP000077412">
    <property type="component" value="Chromosome"/>
</dbReference>
<organism evidence="2 3">
    <name type="scientific">Fictibacillus arsenicus</name>
    <dbReference type="NCBI Taxonomy" id="255247"/>
    <lineage>
        <taxon>Bacteria</taxon>
        <taxon>Bacillati</taxon>
        <taxon>Bacillota</taxon>
        <taxon>Bacilli</taxon>
        <taxon>Bacillales</taxon>
        <taxon>Fictibacillaceae</taxon>
        <taxon>Fictibacillus</taxon>
    </lineage>
</organism>
<proteinExistence type="predicted"/>
<dbReference type="KEGG" id="far:ABE41_007630"/>
<accession>A0A1B1Z343</accession>
<dbReference type="OrthoDB" id="2970429at2"/>
<sequence length="69" mass="7505">MKEEQKSTVTPIKKDQVTEESNVIPMKREVQVEGADSQQQPAKIIFITSGFGKINVPNTTSTSPMAIAA</sequence>
<evidence type="ECO:0000313" key="3">
    <source>
        <dbReference type="Proteomes" id="UP000077412"/>
    </source>
</evidence>
<dbReference type="EMBL" id="CP016761">
    <property type="protein sequence ID" value="ANX11876.1"/>
    <property type="molecule type" value="Genomic_DNA"/>
</dbReference>
<feature type="compositionally biased region" description="Basic and acidic residues" evidence="1">
    <location>
        <begin position="1"/>
        <end position="17"/>
    </location>
</feature>
<dbReference type="AlphaFoldDB" id="A0A1B1Z343"/>
<dbReference type="STRING" id="255247.ABE41_007630"/>
<reference evidence="2 3" key="1">
    <citation type="submission" date="2016-08" db="EMBL/GenBank/DDBJ databases">
        <title>Complete genome sequence of Fictibacillus arsenicus G25-54, a strain with toxicity to nematodes and a potential arsenic-resistance activity.</title>
        <authorList>
            <person name="Zheng Z."/>
        </authorList>
    </citation>
    <scope>NUCLEOTIDE SEQUENCE [LARGE SCALE GENOMIC DNA]</scope>
    <source>
        <strain evidence="2 3">G25-54</strain>
    </source>
</reference>
<evidence type="ECO:0000313" key="2">
    <source>
        <dbReference type="EMBL" id="ANX11876.1"/>
    </source>
</evidence>
<protein>
    <submittedName>
        <fullName evidence="2">Uncharacterized protein</fullName>
    </submittedName>
</protein>
<name>A0A1B1Z343_9BACL</name>
<evidence type="ECO:0000256" key="1">
    <source>
        <dbReference type="SAM" id="MobiDB-lite"/>
    </source>
</evidence>
<dbReference type="RefSeq" id="WP_066288378.1">
    <property type="nucleotide sequence ID" value="NZ_CP016761.1"/>
</dbReference>